<protein>
    <submittedName>
        <fullName evidence="3">Uncharacterized protein</fullName>
    </submittedName>
</protein>
<gene>
    <name evidence="3" type="ORF">D778_01475</name>
</gene>
<comment type="caution">
    <text evidence="3">The sequence shown here is derived from an EMBL/GenBank/DDBJ whole genome shotgun (WGS) entry which is preliminary data.</text>
</comment>
<proteinExistence type="predicted"/>
<evidence type="ECO:0000256" key="1">
    <source>
        <dbReference type="SAM" id="MobiDB-lite"/>
    </source>
</evidence>
<feature type="compositionally biased region" description="Basic and acidic residues" evidence="1">
    <location>
        <begin position="50"/>
        <end position="84"/>
    </location>
</feature>
<feature type="region of interest" description="Disordered" evidence="1">
    <location>
        <begin position="28"/>
        <end position="84"/>
    </location>
</feature>
<dbReference type="OrthoDB" id="10013046at2"/>
<feature type="chain" id="PRO_5004082043" evidence="2">
    <location>
        <begin position="26"/>
        <end position="84"/>
    </location>
</feature>
<evidence type="ECO:0000313" key="4">
    <source>
        <dbReference type="Proteomes" id="UP000012024"/>
    </source>
</evidence>
<keyword evidence="2" id="KW-0732">Signal</keyword>
<evidence type="ECO:0000256" key="2">
    <source>
        <dbReference type="SAM" id="SignalP"/>
    </source>
</evidence>
<organism evidence="3 4">
    <name type="scientific">Xanthomarina gelatinilytica</name>
    <dbReference type="NCBI Taxonomy" id="1137281"/>
    <lineage>
        <taxon>Bacteria</taxon>
        <taxon>Pseudomonadati</taxon>
        <taxon>Bacteroidota</taxon>
        <taxon>Flavobacteriia</taxon>
        <taxon>Flavobacteriales</taxon>
        <taxon>Flavobacteriaceae</taxon>
        <taxon>Xanthomarina</taxon>
    </lineage>
</organism>
<name>M7N424_9FLAO</name>
<dbReference type="AlphaFoldDB" id="M7N424"/>
<dbReference type="EMBL" id="ANLA01000003">
    <property type="protein sequence ID" value="EMQ96494.1"/>
    <property type="molecule type" value="Genomic_DNA"/>
</dbReference>
<feature type="signal peptide" evidence="2">
    <location>
        <begin position="1"/>
        <end position="25"/>
    </location>
</feature>
<dbReference type="GeneID" id="98640060"/>
<dbReference type="PATRIC" id="fig|1137281.3.peg.111"/>
<dbReference type="RefSeq" id="WP_007646651.1">
    <property type="nucleotide sequence ID" value="NZ_ANLA01000003.1"/>
</dbReference>
<reference evidence="3 4" key="1">
    <citation type="submission" date="2012-12" db="EMBL/GenBank/DDBJ databases">
        <title>Genome assembly of Formosa sp. AK20.</title>
        <authorList>
            <person name="Kumar R."/>
            <person name="Khatri I."/>
            <person name="Vaidya B."/>
            <person name="Subramanian S."/>
            <person name="Pinnaka A."/>
        </authorList>
    </citation>
    <scope>NUCLEOTIDE SEQUENCE [LARGE SCALE GENOMIC DNA]</scope>
    <source>
        <strain evidence="3 4">AK20</strain>
    </source>
</reference>
<keyword evidence="4" id="KW-1185">Reference proteome</keyword>
<accession>M7N424</accession>
<evidence type="ECO:0000313" key="3">
    <source>
        <dbReference type="EMBL" id="EMQ96494.1"/>
    </source>
</evidence>
<sequence length="84" mass="9429">MKVSKKLFGAMALTCFLGFSQLTSAQTADNNTETKTEETTQVQEQAQLKTDSEVKKEKTELKAREEQAVESKAVKEEEIDDDNK</sequence>
<dbReference type="Proteomes" id="UP000012024">
    <property type="component" value="Unassembled WGS sequence"/>
</dbReference>